<dbReference type="CDD" id="cd00093">
    <property type="entry name" value="HTH_XRE"/>
    <property type="match status" value="1"/>
</dbReference>
<dbReference type="SUPFAM" id="SSF47413">
    <property type="entry name" value="lambda repressor-like DNA-binding domains"/>
    <property type="match status" value="1"/>
</dbReference>
<accession>A0ABP9KP82</accession>
<dbReference type="EMBL" id="BAABJM010000005">
    <property type="protein sequence ID" value="GAA5063028.1"/>
    <property type="molecule type" value="Genomic_DNA"/>
</dbReference>
<evidence type="ECO:0000313" key="2">
    <source>
        <dbReference type="EMBL" id="GAA5063028.1"/>
    </source>
</evidence>
<dbReference type="SMART" id="SM00530">
    <property type="entry name" value="HTH_XRE"/>
    <property type="match status" value="1"/>
</dbReference>
<gene>
    <name evidence="2" type="ORF">GCM10023318_47260</name>
</gene>
<feature type="domain" description="HTH cro/C1-type" evidence="1">
    <location>
        <begin position="31"/>
        <end position="88"/>
    </location>
</feature>
<dbReference type="InterPro" id="IPR001387">
    <property type="entry name" value="Cro/C1-type_HTH"/>
</dbReference>
<evidence type="ECO:0000259" key="1">
    <source>
        <dbReference type="PROSITE" id="PS50943"/>
    </source>
</evidence>
<name>A0ABP9KP82_9NOCA</name>
<dbReference type="Proteomes" id="UP001500603">
    <property type="component" value="Unassembled WGS sequence"/>
</dbReference>
<sequence length="310" mass="34881">MANDQDDGEMVESLVAERGPTVLRIALGSRLRRLREECGVTREEAGECIRGSHAKISRLELGRTGFKERDIRDLLSLYHVLDDDQRELYLDMARRANDPGWWRSYSDLLPNWFETYVGLEQAATTIRTYEAQFVPGLLQTKEYARSVVVLGNDTETDRRVAVRMRRQQILRRVAPPTLWAVIDENALRRPVGGIDVLRDQIRHLIEVSAFPNVKIQVLPYSAGGHSAAGGPFSILRFPEPELPDVVYTEQLSSALYFEKRRDVELYMSVMNSLAVQAFSPSMSVKFLTAVLADTEPGVGGPDDRGVPSFG</sequence>
<proteinExistence type="predicted"/>
<reference evidence="3" key="1">
    <citation type="journal article" date="2019" name="Int. J. Syst. Evol. Microbiol.">
        <title>The Global Catalogue of Microorganisms (GCM) 10K type strain sequencing project: providing services to taxonomists for standard genome sequencing and annotation.</title>
        <authorList>
            <consortium name="The Broad Institute Genomics Platform"/>
            <consortium name="The Broad Institute Genome Sequencing Center for Infectious Disease"/>
            <person name="Wu L."/>
            <person name="Ma J."/>
        </authorList>
    </citation>
    <scope>NUCLEOTIDE SEQUENCE [LARGE SCALE GENOMIC DNA]</scope>
    <source>
        <strain evidence="3">JCM 18298</strain>
    </source>
</reference>
<dbReference type="Gene3D" id="1.10.260.40">
    <property type="entry name" value="lambda repressor-like DNA-binding domains"/>
    <property type="match status" value="1"/>
</dbReference>
<comment type="caution">
    <text evidence="2">The sequence shown here is derived from an EMBL/GenBank/DDBJ whole genome shotgun (WGS) entry which is preliminary data.</text>
</comment>
<keyword evidence="3" id="KW-1185">Reference proteome</keyword>
<dbReference type="InterPro" id="IPR010982">
    <property type="entry name" value="Lambda_DNA-bd_dom_sf"/>
</dbReference>
<protein>
    <submittedName>
        <fullName evidence="2">Helix-turn-helix transcriptional regulator</fullName>
    </submittedName>
</protein>
<dbReference type="PROSITE" id="PS50943">
    <property type="entry name" value="HTH_CROC1"/>
    <property type="match status" value="1"/>
</dbReference>
<organism evidence="2 3">
    <name type="scientific">Nocardia callitridis</name>
    <dbReference type="NCBI Taxonomy" id="648753"/>
    <lineage>
        <taxon>Bacteria</taxon>
        <taxon>Bacillati</taxon>
        <taxon>Actinomycetota</taxon>
        <taxon>Actinomycetes</taxon>
        <taxon>Mycobacteriales</taxon>
        <taxon>Nocardiaceae</taxon>
        <taxon>Nocardia</taxon>
    </lineage>
</organism>
<dbReference type="Pfam" id="PF19054">
    <property type="entry name" value="DUF5753"/>
    <property type="match status" value="1"/>
</dbReference>
<dbReference type="InterPro" id="IPR043917">
    <property type="entry name" value="DUF5753"/>
</dbReference>
<dbReference type="Pfam" id="PF13560">
    <property type="entry name" value="HTH_31"/>
    <property type="match status" value="1"/>
</dbReference>
<evidence type="ECO:0000313" key="3">
    <source>
        <dbReference type="Proteomes" id="UP001500603"/>
    </source>
</evidence>